<keyword evidence="4 5" id="KW-0472">Membrane</keyword>
<dbReference type="InterPro" id="IPR035952">
    <property type="entry name" value="Rhomboid-like_sf"/>
</dbReference>
<feature type="transmembrane region" description="Helical" evidence="5">
    <location>
        <begin position="166"/>
        <end position="185"/>
    </location>
</feature>
<feature type="domain" description="Peptidase S54 rhomboid" evidence="6">
    <location>
        <begin position="54"/>
        <end position="187"/>
    </location>
</feature>
<evidence type="ECO:0000313" key="7">
    <source>
        <dbReference type="EMBL" id="NGZ90325.1"/>
    </source>
</evidence>
<comment type="subcellular location">
    <subcellularLocation>
        <location evidence="1">Membrane</location>
        <topology evidence="1">Multi-pass membrane protein</topology>
    </subcellularLocation>
</comment>
<dbReference type="Gene3D" id="1.20.1540.10">
    <property type="entry name" value="Rhomboid-like"/>
    <property type="match status" value="1"/>
</dbReference>
<keyword evidence="8" id="KW-1185">Reference proteome</keyword>
<keyword evidence="7" id="KW-0378">Hydrolase</keyword>
<keyword evidence="7" id="KW-0645">Protease</keyword>
<sequence>MKTSSSYKISFSWEVLLYPILFLLVIWLVFWLETNFAYNFNEFGVFPRKISGLIGVFVSPVIHSGLEHLYQNSAPLVVLSAALFYFYKPIAWKVFIIGYLASGLLLWTIGRPSYHIGASGIIYFLFGFLFFKGLLSGYFRLIALSLAVVFLYGSLVWGIFPTKPNVSWEGHLAGLSVGLVIALLYRKFTISSTYDRYKQPILKDSPNDPFLQQFDEEGNFIDAKDLVEDQPNLQTTEEASVEIEYHFTPKKSDK</sequence>
<dbReference type="SUPFAM" id="SSF144091">
    <property type="entry name" value="Rhomboid-like"/>
    <property type="match status" value="1"/>
</dbReference>
<keyword evidence="2 5" id="KW-0812">Transmembrane</keyword>
<dbReference type="RefSeq" id="WP_166400571.1">
    <property type="nucleotide sequence ID" value="NZ_JAANAS010000061.1"/>
</dbReference>
<reference evidence="7" key="1">
    <citation type="submission" date="2020-03" db="EMBL/GenBank/DDBJ databases">
        <title>Psychroflexus Maritimus sp. nov., isolate from marine sediment.</title>
        <authorList>
            <person name="Zhong Y.-L."/>
        </authorList>
    </citation>
    <scope>NUCLEOTIDE SEQUENCE</scope>
    <source>
        <strain evidence="7">C1</strain>
    </source>
</reference>
<dbReference type="GO" id="GO:0016020">
    <property type="term" value="C:membrane"/>
    <property type="evidence" value="ECO:0007669"/>
    <property type="project" value="UniProtKB-SubCell"/>
</dbReference>
<evidence type="ECO:0000313" key="8">
    <source>
        <dbReference type="Proteomes" id="UP000643701"/>
    </source>
</evidence>
<protein>
    <submittedName>
        <fullName evidence="7">Rhomboid family intramembrane serine protease</fullName>
    </submittedName>
</protein>
<gene>
    <name evidence="7" type="ORF">G7034_08665</name>
</gene>
<evidence type="ECO:0000256" key="5">
    <source>
        <dbReference type="SAM" id="Phobius"/>
    </source>
</evidence>
<feature type="transmembrane region" description="Helical" evidence="5">
    <location>
        <begin position="141"/>
        <end position="160"/>
    </location>
</feature>
<proteinExistence type="predicted"/>
<evidence type="ECO:0000256" key="2">
    <source>
        <dbReference type="ARBA" id="ARBA00022692"/>
    </source>
</evidence>
<dbReference type="GO" id="GO:0004252">
    <property type="term" value="F:serine-type endopeptidase activity"/>
    <property type="evidence" value="ECO:0007669"/>
    <property type="project" value="InterPro"/>
</dbReference>
<evidence type="ECO:0000256" key="4">
    <source>
        <dbReference type="ARBA" id="ARBA00023136"/>
    </source>
</evidence>
<evidence type="ECO:0000256" key="1">
    <source>
        <dbReference type="ARBA" id="ARBA00004141"/>
    </source>
</evidence>
<feature type="transmembrane region" description="Helical" evidence="5">
    <location>
        <begin position="116"/>
        <end position="134"/>
    </location>
</feature>
<feature type="transmembrane region" description="Helical" evidence="5">
    <location>
        <begin position="94"/>
        <end position="110"/>
    </location>
</feature>
<dbReference type="EMBL" id="JAANAS010000061">
    <property type="protein sequence ID" value="NGZ90325.1"/>
    <property type="molecule type" value="Genomic_DNA"/>
</dbReference>
<dbReference type="Pfam" id="PF01694">
    <property type="entry name" value="Rhomboid"/>
    <property type="match status" value="1"/>
</dbReference>
<dbReference type="InterPro" id="IPR022764">
    <property type="entry name" value="Peptidase_S54_rhomboid_dom"/>
</dbReference>
<comment type="caution">
    <text evidence="7">The sequence shown here is derived from an EMBL/GenBank/DDBJ whole genome shotgun (WGS) entry which is preliminary data.</text>
</comment>
<evidence type="ECO:0000259" key="6">
    <source>
        <dbReference type="Pfam" id="PF01694"/>
    </source>
</evidence>
<evidence type="ECO:0000256" key="3">
    <source>
        <dbReference type="ARBA" id="ARBA00022989"/>
    </source>
</evidence>
<dbReference type="GO" id="GO:0006508">
    <property type="term" value="P:proteolysis"/>
    <property type="evidence" value="ECO:0007669"/>
    <property type="project" value="UniProtKB-KW"/>
</dbReference>
<dbReference type="Proteomes" id="UP000643701">
    <property type="component" value="Unassembled WGS sequence"/>
</dbReference>
<organism evidence="7 8">
    <name type="scientific">Psychroflexus maritimus</name>
    <dbReference type="NCBI Taxonomy" id="2714865"/>
    <lineage>
        <taxon>Bacteria</taxon>
        <taxon>Pseudomonadati</taxon>
        <taxon>Bacteroidota</taxon>
        <taxon>Flavobacteriia</taxon>
        <taxon>Flavobacteriales</taxon>
        <taxon>Flavobacteriaceae</taxon>
        <taxon>Psychroflexus</taxon>
    </lineage>
</organism>
<keyword evidence="3 5" id="KW-1133">Transmembrane helix</keyword>
<dbReference type="AlphaFoldDB" id="A0A967AEM5"/>
<accession>A0A967AEM5</accession>
<name>A0A967AEM5_9FLAO</name>
<feature type="transmembrane region" description="Helical" evidence="5">
    <location>
        <begin position="12"/>
        <end position="32"/>
    </location>
</feature>